<comment type="subcellular location">
    <subcellularLocation>
        <location evidence="5">Cytoplasm</location>
    </subcellularLocation>
</comment>
<comment type="subunit">
    <text evidence="5">Homodimer.</text>
</comment>
<feature type="binding site" evidence="5">
    <location>
        <position position="105"/>
    </location>
    <ligand>
        <name>S-adenosyl-L-methionine</name>
        <dbReference type="ChEBI" id="CHEBI:59789"/>
    </ligand>
</feature>
<dbReference type="KEGG" id="dax:FDQ92_07050"/>
<dbReference type="Gene3D" id="3.40.1280.10">
    <property type="match status" value="1"/>
</dbReference>
<evidence type="ECO:0000313" key="7">
    <source>
        <dbReference type="Proteomes" id="UP000298602"/>
    </source>
</evidence>
<keyword evidence="2 5" id="KW-0808">Transferase</keyword>
<comment type="function">
    <text evidence="5">Specifically methylates the pseudouridine at position 1915 (m3Psi1915) in 23S rRNA.</text>
</comment>
<keyword evidence="5" id="KW-0963">Cytoplasm</keyword>
<comment type="caution">
    <text evidence="5">Lacks conserved residue(s) required for the propagation of feature annotation.</text>
</comment>
<evidence type="ECO:0000256" key="5">
    <source>
        <dbReference type="HAMAP-Rule" id="MF_00658"/>
    </source>
</evidence>
<dbReference type="PANTHER" id="PTHR33603:SF1">
    <property type="entry name" value="RIBOSOMAL RNA LARGE SUBUNIT METHYLTRANSFERASE H"/>
    <property type="match status" value="1"/>
</dbReference>
<evidence type="ECO:0000256" key="2">
    <source>
        <dbReference type="ARBA" id="ARBA00022679"/>
    </source>
</evidence>
<dbReference type="PIRSF" id="PIRSF004505">
    <property type="entry name" value="MT_bac"/>
    <property type="match status" value="1"/>
</dbReference>
<dbReference type="EMBL" id="CP040098">
    <property type="protein sequence ID" value="QCQ21953.1"/>
    <property type="molecule type" value="Genomic_DNA"/>
</dbReference>
<reference evidence="6 7" key="2">
    <citation type="submission" date="2019-05" db="EMBL/GenBank/DDBJ databases">
        <authorList>
            <person name="Suflita J.M."/>
            <person name="Marks C.R."/>
        </authorList>
    </citation>
    <scope>NUCLEOTIDE SEQUENCE [LARGE SCALE GENOMIC DNA]</scope>
    <source>
        <strain evidence="6 7">ALDC</strain>
    </source>
</reference>
<dbReference type="AlphaFoldDB" id="A0A4P8L2S1"/>
<feature type="binding site" evidence="5">
    <location>
        <begin position="124"/>
        <end position="129"/>
    </location>
    <ligand>
        <name>S-adenosyl-L-methionine</name>
        <dbReference type="ChEBI" id="CHEBI:59789"/>
    </ligand>
</feature>
<proteinExistence type="inferred from homology"/>
<dbReference type="InterPro" id="IPR003742">
    <property type="entry name" value="RlmH-like"/>
</dbReference>
<dbReference type="GO" id="GO:0005737">
    <property type="term" value="C:cytoplasm"/>
    <property type="evidence" value="ECO:0007669"/>
    <property type="project" value="UniProtKB-SubCell"/>
</dbReference>
<keyword evidence="1 5" id="KW-0489">Methyltransferase</keyword>
<name>A0A4P8L2S1_9BACT</name>
<keyword evidence="5" id="KW-0698">rRNA processing</keyword>
<gene>
    <name evidence="5" type="primary">rlmH</name>
    <name evidence="6" type="ORF">FDQ92_07050</name>
</gene>
<comment type="similarity">
    <text evidence="4 5">Belongs to the RNA methyltransferase RlmH family.</text>
</comment>
<evidence type="ECO:0000256" key="4">
    <source>
        <dbReference type="ARBA" id="ARBA00038303"/>
    </source>
</evidence>
<protein>
    <recommendedName>
        <fullName evidence="5">Ribosomal RNA large subunit methyltransferase H</fullName>
        <ecNumber evidence="5">2.1.1.177</ecNumber>
    </recommendedName>
    <alternativeName>
        <fullName evidence="5">23S rRNA (pseudouridine1915-N3)-methyltransferase</fullName>
    </alternativeName>
    <alternativeName>
        <fullName evidence="5">23S rRNA m3Psi1915 methyltransferase</fullName>
    </alternativeName>
    <alternativeName>
        <fullName evidence="5">rRNA (pseudouridine-N3-)-methyltransferase RlmH</fullName>
    </alternativeName>
</protein>
<sequence length="156" mass="17771">MKIRLLFVGKTNLPEVESGVARYVERIRRYAPITVRTVRAEKIGKKANEDLVRLKESERLLSAVEARSHLVVWDERGRLMTSEEFAAFLGDLEKRAVPETCMAVGGPLGFASTVRERANDLLSLSRMTFPHDLARLLVTEQIYRAFTILKGEPYHK</sequence>
<dbReference type="OrthoDB" id="9806643at2"/>
<dbReference type="EC" id="2.1.1.177" evidence="5"/>
<comment type="catalytic activity">
    <reaction evidence="5">
        <text>pseudouridine(1915) in 23S rRNA + S-adenosyl-L-methionine = N(3)-methylpseudouridine(1915) in 23S rRNA + S-adenosyl-L-homocysteine + H(+)</text>
        <dbReference type="Rhea" id="RHEA:42752"/>
        <dbReference type="Rhea" id="RHEA-COMP:10221"/>
        <dbReference type="Rhea" id="RHEA-COMP:10222"/>
        <dbReference type="ChEBI" id="CHEBI:15378"/>
        <dbReference type="ChEBI" id="CHEBI:57856"/>
        <dbReference type="ChEBI" id="CHEBI:59789"/>
        <dbReference type="ChEBI" id="CHEBI:65314"/>
        <dbReference type="ChEBI" id="CHEBI:74486"/>
        <dbReference type="EC" id="2.1.1.177"/>
    </reaction>
</comment>
<keyword evidence="3 5" id="KW-0949">S-adenosyl-L-methionine</keyword>
<dbReference type="InterPro" id="IPR029028">
    <property type="entry name" value="Alpha/beta_knot_MTases"/>
</dbReference>
<dbReference type="CDD" id="cd18081">
    <property type="entry name" value="RlmH-like"/>
    <property type="match status" value="1"/>
</dbReference>
<dbReference type="RefSeq" id="WP_137423922.1">
    <property type="nucleotide sequence ID" value="NZ_CP040098.1"/>
</dbReference>
<evidence type="ECO:0000313" key="6">
    <source>
        <dbReference type="EMBL" id="QCQ21953.1"/>
    </source>
</evidence>
<accession>A0A4P8L2S1</accession>
<dbReference type="SUPFAM" id="SSF75217">
    <property type="entry name" value="alpha/beta knot"/>
    <property type="match status" value="1"/>
</dbReference>
<dbReference type="InterPro" id="IPR029026">
    <property type="entry name" value="tRNA_m1G_MTases_N"/>
</dbReference>
<dbReference type="Proteomes" id="UP000298602">
    <property type="component" value="Chromosome"/>
</dbReference>
<evidence type="ECO:0000256" key="3">
    <source>
        <dbReference type="ARBA" id="ARBA00022691"/>
    </source>
</evidence>
<dbReference type="PANTHER" id="PTHR33603">
    <property type="entry name" value="METHYLTRANSFERASE"/>
    <property type="match status" value="1"/>
</dbReference>
<dbReference type="Pfam" id="PF02590">
    <property type="entry name" value="SPOUT_MTase"/>
    <property type="match status" value="1"/>
</dbReference>
<reference evidence="6 7" key="1">
    <citation type="submission" date="2019-05" db="EMBL/GenBank/DDBJ databases">
        <title>The Complete Genome Sequence of the n-alkane-degrading Desulfoglaeba alkanexedens ALDC reveals multiple alkylsuccinate synthase gene clusters.</title>
        <authorList>
            <person name="Callaghan A.V."/>
            <person name="Davidova I.A."/>
            <person name="Duncan K.E."/>
            <person name="Morris B."/>
            <person name="McInerney M.J."/>
        </authorList>
    </citation>
    <scope>NUCLEOTIDE SEQUENCE [LARGE SCALE GENOMIC DNA]</scope>
    <source>
        <strain evidence="6 7">ALDC</strain>
    </source>
</reference>
<keyword evidence="7" id="KW-1185">Reference proteome</keyword>
<evidence type="ECO:0000256" key="1">
    <source>
        <dbReference type="ARBA" id="ARBA00022603"/>
    </source>
</evidence>
<dbReference type="HAMAP" id="MF_00658">
    <property type="entry name" value="23SrRNA_methyltr_H"/>
    <property type="match status" value="1"/>
</dbReference>
<dbReference type="GO" id="GO:0070038">
    <property type="term" value="F:rRNA (pseudouridine-N3-)-methyltransferase activity"/>
    <property type="evidence" value="ECO:0007669"/>
    <property type="project" value="UniProtKB-UniRule"/>
</dbReference>
<organism evidence="6 7">
    <name type="scientific">Desulfoglaeba alkanexedens ALDC</name>
    <dbReference type="NCBI Taxonomy" id="980445"/>
    <lineage>
        <taxon>Bacteria</taxon>
        <taxon>Pseudomonadati</taxon>
        <taxon>Thermodesulfobacteriota</taxon>
        <taxon>Syntrophobacteria</taxon>
        <taxon>Syntrophobacterales</taxon>
        <taxon>Syntrophobacteraceae</taxon>
        <taxon>Desulfoglaeba</taxon>
    </lineage>
</organism>